<dbReference type="Proteomes" id="UP001151760">
    <property type="component" value="Unassembled WGS sequence"/>
</dbReference>
<reference evidence="2" key="2">
    <citation type="submission" date="2022-01" db="EMBL/GenBank/DDBJ databases">
        <authorList>
            <person name="Yamashiro T."/>
            <person name="Shiraishi A."/>
            <person name="Satake H."/>
            <person name="Nakayama K."/>
        </authorList>
    </citation>
    <scope>NUCLEOTIDE SEQUENCE</scope>
</reference>
<keyword evidence="3" id="KW-1185">Reference proteome</keyword>
<feature type="compositionally biased region" description="Polar residues" evidence="1">
    <location>
        <begin position="422"/>
        <end position="435"/>
    </location>
</feature>
<protein>
    <recommendedName>
        <fullName evidence="4">Histone deacetylase 14</fullName>
    </recommendedName>
</protein>
<evidence type="ECO:0008006" key="4">
    <source>
        <dbReference type="Google" id="ProtNLM"/>
    </source>
</evidence>
<gene>
    <name evidence="2" type="ORF">Tco_0822110</name>
</gene>
<evidence type="ECO:0000313" key="3">
    <source>
        <dbReference type="Proteomes" id="UP001151760"/>
    </source>
</evidence>
<name>A0ABQ5AF81_9ASTR</name>
<reference evidence="2" key="1">
    <citation type="journal article" date="2022" name="Int. J. Mol. Sci.">
        <title>Draft Genome of Tanacetum Coccineum: Genomic Comparison of Closely Related Tanacetum-Family Plants.</title>
        <authorList>
            <person name="Yamashiro T."/>
            <person name="Shiraishi A."/>
            <person name="Nakayama K."/>
            <person name="Satake H."/>
        </authorList>
    </citation>
    <scope>NUCLEOTIDE SEQUENCE</scope>
</reference>
<dbReference type="EMBL" id="BQNB010012234">
    <property type="protein sequence ID" value="GJT00941.1"/>
    <property type="molecule type" value="Genomic_DNA"/>
</dbReference>
<sequence length="572" mass="63964">MVDDEVPSTSMFPTSSSRARPILTNVKLAVEVFDGTSQFIVWQNNMANENVPAPAPIRSDEKILPFAAWVPIGKSNFVLDLQKNFQLDEHRFTLDANLLREALEITPIDQAHQFVSPSLGDAIMDFVNELGYTKEIHFVSRMVVNNLYQPWRAILSMINQCLTGKTFGFDRPKYPVLQMLWGIITGTNVDYAKLMWEEFIQAMQTFLMDKANMSIAPQKGMKTKPHVIPYCRFIKLIICYLGRTHNIHQRSASLFYPAEEDHRLGNLKFVPKGEDDEVFGMPVSNELIINNIRNAPYYNAYLEMVANHDQKIAAEKGGKKKLATAKQLKPKPVKEKSSKLAPAPKPKVTQVKPAKPSPAKHSIMDEPTQPEPEPEPEHQGEREEYDVERAIQMSLESFQVQGQAHVGGVAIREPRRTLATEEASTGPSTQPQDYASANIVHDSLSPADAKTCADTDKTNSGGATEILQIGEEQGEDLVNMIDQEEKTTELNEGQAGSDPGKTPESRPPPDDDKMEREGPGWDQSLGESSYGFARPNPEPTHEEFMANVYPNVHESLKFLADEHVILEDPLSS</sequence>
<accession>A0ABQ5AF81</accession>
<feature type="compositionally biased region" description="Basic residues" evidence="1">
    <location>
        <begin position="318"/>
        <end position="331"/>
    </location>
</feature>
<feature type="region of interest" description="Disordered" evidence="1">
    <location>
        <begin position="412"/>
        <end position="543"/>
    </location>
</feature>
<evidence type="ECO:0000313" key="2">
    <source>
        <dbReference type="EMBL" id="GJT00941.1"/>
    </source>
</evidence>
<feature type="region of interest" description="Disordered" evidence="1">
    <location>
        <begin position="316"/>
        <end position="384"/>
    </location>
</feature>
<feature type="compositionally biased region" description="Basic and acidic residues" evidence="1">
    <location>
        <begin position="501"/>
        <end position="519"/>
    </location>
</feature>
<organism evidence="2 3">
    <name type="scientific">Tanacetum coccineum</name>
    <dbReference type="NCBI Taxonomy" id="301880"/>
    <lineage>
        <taxon>Eukaryota</taxon>
        <taxon>Viridiplantae</taxon>
        <taxon>Streptophyta</taxon>
        <taxon>Embryophyta</taxon>
        <taxon>Tracheophyta</taxon>
        <taxon>Spermatophyta</taxon>
        <taxon>Magnoliopsida</taxon>
        <taxon>eudicotyledons</taxon>
        <taxon>Gunneridae</taxon>
        <taxon>Pentapetalae</taxon>
        <taxon>asterids</taxon>
        <taxon>campanulids</taxon>
        <taxon>Asterales</taxon>
        <taxon>Asteraceae</taxon>
        <taxon>Asteroideae</taxon>
        <taxon>Anthemideae</taxon>
        <taxon>Anthemidinae</taxon>
        <taxon>Tanacetum</taxon>
    </lineage>
</organism>
<proteinExistence type="predicted"/>
<comment type="caution">
    <text evidence="2">The sequence shown here is derived from an EMBL/GenBank/DDBJ whole genome shotgun (WGS) entry which is preliminary data.</text>
</comment>
<evidence type="ECO:0000256" key="1">
    <source>
        <dbReference type="SAM" id="MobiDB-lite"/>
    </source>
</evidence>